<feature type="compositionally biased region" description="Basic and acidic residues" evidence="1">
    <location>
        <begin position="230"/>
        <end position="242"/>
    </location>
</feature>
<protein>
    <submittedName>
        <fullName evidence="2">Uncharacterized protein</fullName>
    </submittedName>
</protein>
<dbReference type="Proteomes" id="UP001437256">
    <property type="component" value="Unassembled WGS sequence"/>
</dbReference>
<feature type="compositionally biased region" description="Low complexity" evidence="1">
    <location>
        <begin position="76"/>
        <end position="88"/>
    </location>
</feature>
<feature type="compositionally biased region" description="Basic residues" evidence="1">
    <location>
        <begin position="218"/>
        <end position="229"/>
    </location>
</feature>
<keyword evidence="3" id="KW-1185">Reference proteome</keyword>
<feature type="compositionally biased region" description="Low complexity" evidence="1">
    <location>
        <begin position="138"/>
        <end position="161"/>
    </location>
</feature>
<sequence>MASVLEKLKPPHQPEFHQEQQKWLEDFVSNMQGHYQHLLNDASEHNRKEIGEMKVAYQQLVEKGVKETLASLGLIDSGQSSQQPQDGPRTFAPLPQSSPHAPAPIHPSQQIQPQSFHAPPPSDQDSEMHVPEPPSPTPSASSSRSRKTSTTTSSETFTARANENRAGPQSSTRPDPKPLGSSSTTQPNPNASSRASEKRPIEYMTEFLSSMSPVKQGSKAKRNKPSKPKKPSEQFRIRRGELSPDQEPLHQAFFLWVRVIWGMVNKTDVPSLPTVDEHLIFSTYMQSVQQLTEIRANSKGKGLIPESMVSLDNRASFHINRRSSKNARNAAKLPNSFLQHTTGQLARYGIARWCPDLRLAQDSLYNQACQYIAIDTFQSGLVAGAFHFLGCASNYAQDINLITQVYQHIVFHYFYEIWVKEGSHEGRLAKAAVKNPVYQDRKRRSDNRRKFMIENRYPTRYLPMCDTKATSEDEMDPVTKGRWRKRKPERSAEAEIFIRLLEEIMKRHAKASGKPWVERQPHPLQAETCFETLPMGMPLDYYSPATWKSFTPAQRYKALLGADGKGYPKIAFLPKPADSFEQGDKESARLEKMSDDDFFDLRSKDVFPLYNFDMDEMNSPEGQEDTDDDMYV</sequence>
<gene>
    <name evidence="2" type="ORF">AAF712_008645</name>
</gene>
<feature type="region of interest" description="Disordered" evidence="1">
    <location>
        <begin position="73"/>
        <end position="243"/>
    </location>
</feature>
<evidence type="ECO:0000313" key="2">
    <source>
        <dbReference type="EMBL" id="KAL0064345.1"/>
    </source>
</evidence>
<dbReference type="EMBL" id="JBBXMP010000063">
    <property type="protein sequence ID" value="KAL0064345.1"/>
    <property type="molecule type" value="Genomic_DNA"/>
</dbReference>
<feature type="compositionally biased region" description="Polar residues" evidence="1">
    <location>
        <begin position="180"/>
        <end position="194"/>
    </location>
</feature>
<name>A0ABR2ZSP4_9AGAR</name>
<reference evidence="2 3" key="1">
    <citation type="submission" date="2024-05" db="EMBL/GenBank/DDBJ databases">
        <title>A draft genome resource for the thread blight pathogen Marasmius tenuissimus strain MS-2.</title>
        <authorList>
            <person name="Yulfo-Soto G.E."/>
            <person name="Baruah I.K."/>
            <person name="Amoako-Attah I."/>
            <person name="Bukari Y."/>
            <person name="Meinhardt L.W."/>
            <person name="Bailey B.A."/>
            <person name="Cohen S.P."/>
        </authorList>
    </citation>
    <scope>NUCLEOTIDE SEQUENCE [LARGE SCALE GENOMIC DNA]</scope>
    <source>
        <strain evidence="2 3">MS-2</strain>
    </source>
</reference>
<accession>A0ABR2ZSP4</accession>
<feature type="compositionally biased region" description="Acidic residues" evidence="1">
    <location>
        <begin position="613"/>
        <end position="632"/>
    </location>
</feature>
<evidence type="ECO:0000256" key="1">
    <source>
        <dbReference type="SAM" id="MobiDB-lite"/>
    </source>
</evidence>
<dbReference type="InterPro" id="IPR008947">
    <property type="entry name" value="PLipase_C/P1_nuclease_dom_sf"/>
</dbReference>
<evidence type="ECO:0000313" key="3">
    <source>
        <dbReference type="Proteomes" id="UP001437256"/>
    </source>
</evidence>
<organism evidence="2 3">
    <name type="scientific">Marasmius tenuissimus</name>
    <dbReference type="NCBI Taxonomy" id="585030"/>
    <lineage>
        <taxon>Eukaryota</taxon>
        <taxon>Fungi</taxon>
        <taxon>Dikarya</taxon>
        <taxon>Basidiomycota</taxon>
        <taxon>Agaricomycotina</taxon>
        <taxon>Agaricomycetes</taxon>
        <taxon>Agaricomycetidae</taxon>
        <taxon>Agaricales</taxon>
        <taxon>Marasmiineae</taxon>
        <taxon>Marasmiaceae</taxon>
        <taxon>Marasmius</taxon>
    </lineage>
</organism>
<feature type="region of interest" description="Disordered" evidence="1">
    <location>
        <begin position="612"/>
        <end position="632"/>
    </location>
</feature>
<feature type="compositionally biased region" description="Low complexity" evidence="1">
    <location>
        <begin position="106"/>
        <end position="115"/>
    </location>
</feature>
<dbReference type="SUPFAM" id="SSF48537">
    <property type="entry name" value="Phospholipase C/P1 nuclease"/>
    <property type="match status" value="1"/>
</dbReference>
<proteinExistence type="predicted"/>
<comment type="caution">
    <text evidence="2">The sequence shown here is derived from an EMBL/GenBank/DDBJ whole genome shotgun (WGS) entry which is preliminary data.</text>
</comment>